<name>A0ABS8VDK1_DATST</name>
<feature type="compositionally biased region" description="Basic and acidic residues" evidence="1">
    <location>
        <begin position="139"/>
        <end position="173"/>
    </location>
</feature>
<dbReference type="Proteomes" id="UP000823775">
    <property type="component" value="Unassembled WGS sequence"/>
</dbReference>
<sequence length="258" mass="28143">MMKLSHGSTAPSMIPLTRILFPFLSDISTTPLEAVKSIRQSEDNKVFKSSNVCNGGKTRSNLMLQDIKECTCDDPVGSSHCGSNQVAIDADTSRFSSSANRGLSAAMITNYTEESGSSYARACNQSTATNSQSHKRKNRDGEGQNARERRDRINEEDERPCKELLPHSTKDDVSGSGMASMMFLSNPFDTGCPIQAAMCQNSMLNQVNYQRHLQKSNFPDQYAVAAGFPSTSRRFSGYEHFGLSSTHSPAKSAVTASN</sequence>
<feature type="region of interest" description="Disordered" evidence="1">
    <location>
        <begin position="123"/>
        <end position="173"/>
    </location>
</feature>
<evidence type="ECO:0000313" key="2">
    <source>
        <dbReference type="EMBL" id="MCD9644392.1"/>
    </source>
</evidence>
<feature type="compositionally biased region" description="Polar residues" evidence="1">
    <location>
        <begin position="123"/>
        <end position="132"/>
    </location>
</feature>
<dbReference type="EMBL" id="JACEIK010004136">
    <property type="protein sequence ID" value="MCD9644392.1"/>
    <property type="molecule type" value="Genomic_DNA"/>
</dbReference>
<accession>A0ABS8VDK1</accession>
<gene>
    <name evidence="2" type="primary">PIL6_1</name>
    <name evidence="2" type="ORF">HAX54_032590</name>
</gene>
<evidence type="ECO:0000256" key="1">
    <source>
        <dbReference type="SAM" id="MobiDB-lite"/>
    </source>
</evidence>
<proteinExistence type="predicted"/>
<comment type="caution">
    <text evidence="2">The sequence shown here is derived from an EMBL/GenBank/DDBJ whole genome shotgun (WGS) entry which is preliminary data.</text>
</comment>
<reference evidence="2 3" key="1">
    <citation type="journal article" date="2021" name="BMC Genomics">
        <title>Datura genome reveals duplications of psychoactive alkaloid biosynthetic genes and high mutation rate following tissue culture.</title>
        <authorList>
            <person name="Rajewski A."/>
            <person name="Carter-House D."/>
            <person name="Stajich J."/>
            <person name="Litt A."/>
        </authorList>
    </citation>
    <scope>NUCLEOTIDE SEQUENCE [LARGE SCALE GENOMIC DNA]</scope>
    <source>
        <strain evidence="2">AR-01</strain>
    </source>
</reference>
<protein>
    <submittedName>
        <fullName evidence="2">Transcription factor</fullName>
    </submittedName>
</protein>
<keyword evidence="3" id="KW-1185">Reference proteome</keyword>
<evidence type="ECO:0000313" key="3">
    <source>
        <dbReference type="Proteomes" id="UP000823775"/>
    </source>
</evidence>
<organism evidence="2 3">
    <name type="scientific">Datura stramonium</name>
    <name type="common">Jimsonweed</name>
    <name type="synonym">Common thornapple</name>
    <dbReference type="NCBI Taxonomy" id="4076"/>
    <lineage>
        <taxon>Eukaryota</taxon>
        <taxon>Viridiplantae</taxon>
        <taxon>Streptophyta</taxon>
        <taxon>Embryophyta</taxon>
        <taxon>Tracheophyta</taxon>
        <taxon>Spermatophyta</taxon>
        <taxon>Magnoliopsida</taxon>
        <taxon>eudicotyledons</taxon>
        <taxon>Gunneridae</taxon>
        <taxon>Pentapetalae</taxon>
        <taxon>asterids</taxon>
        <taxon>lamiids</taxon>
        <taxon>Solanales</taxon>
        <taxon>Solanaceae</taxon>
        <taxon>Solanoideae</taxon>
        <taxon>Datureae</taxon>
        <taxon>Datura</taxon>
    </lineage>
</organism>